<accession>A0ABV1P2X3</accession>
<dbReference type="Pfam" id="PF01969">
    <property type="entry name" value="Ni_insertion"/>
    <property type="match status" value="1"/>
</dbReference>
<keyword evidence="5" id="KW-1185">Reference proteome</keyword>
<comment type="catalytic activity">
    <reaction evidence="2">
        <text>Ni(II)-pyridinium-3,5-bisthiocarboxylate mononucleotide = pyridinium-3,5-bisthiocarboxylate mononucleotide + Ni(2+)</text>
        <dbReference type="Rhea" id="RHEA:54784"/>
        <dbReference type="ChEBI" id="CHEBI:49786"/>
        <dbReference type="ChEBI" id="CHEBI:137372"/>
        <dbReference type="ChEBI" id="CHEBI:137373"/>
        <dbReference type="EC" id="4.99.1.12"/>
    </reaction>
</comment>
<comment type="similarity">
    <text evidence="2">Belongs to the LarC family.</text>
</comment>
<dbReference type="GO" id="GO:0016829">
    <property type="term" value="F:lyase activity"/>
    <property type="evidence" value="ECO:0007669"/>
    <property type="project" value="UniProtKB-KW"/>
</dbReference>
<name>A0ABV1P2X3_9ACTN</name>
<dbReference type="RefSeq" id="WP_349805450.1">
    <property type="nucleotide sequence ID" value="NZ_JBEGDP010000028.1"/>
</dbReference>
<organism evidence="4 5">
    <name type="scientific">Nocardioides kribbensis</name>
    <dbReference type="NCBI Taxonomy" id="305517"/>
    <lineage>
        <taxon>Bacteria</taxon>
        <taxon>Bacillati</taxon>
        <taxon>Actinomycetota</taxon>
        <taxon>Actinomycetes</taxon>
        <taxon>Propionibacteriales</taxon>
        <taxon>Nocardioidaceae</taxon>
        <taxon>Nocardioides</taxon>
    </lineage>
</organism>
<dbReference type="PANTHER" id="PTHR36566:SF1">
    <property type="entry name" value="PYRIDINIUM-3,5-BISTHIOCARBOXYLIC ACID MONONUCLEOTIDE NICKEL INSERTION PROTEIN"/>
    <property type="match status" value="1"/>
</dbReference>
<feature type="region of interest" description="Disordered" evidence="3">
    <location>
        <begin position="1"/>
        <end position="42"/>
    </location>
</feature>
<dbReference type="Gene3D" id="3.10.20.300">
    <property type="entry name" value="mk0293 like domain"/>
    <property type="match status" value="1"/>
</dbReference>
<keyword evidence="1 2" id="KW-0533">Nickel</keyword>
<evidence type="ECO:0000256" key="3">
    <source>
        <dbReference type="SAM" id="MobiDB-lite"/>
    </source>
</evidence>
<protein>
    <recommendedName>
        <fullName evidence="2">Pyridinium-3,5-bisthiocarboxylic acid mononucleotide nickel insertion protein</fullName>
        <shortName evidence="2">P2TMN nickel insertion protein</shortName>
        <ecNumber evidence="2">4.99.1.12</ecNumber>
    </recommendedName>
    <alternativeName>
        <fullName evidence="2">Nickel-pincer cofactor biosynthesis protein LarC</fullName>
    </alternativeName>
</protein>
<proteinExistence type="inferred from homology"/>
<feature type="compositionally biased region" description="Polar residues" evidence="3">
    <location>
        <begin position="1"/>
        <end position="10"/>
    </location>
</feature>
<dbReference type="HAMAP" id="MF_01074">
    <property type="entry name" value="LarC"/>
    <property type="match status" value="1"/>
</dbReference>
<feature type="compositionally biased region" description="Gly residues" evidence="3">
    <location>
        <begin position="18"/>
        <end position="38"/>
    </location>
</feature>
<dbReference type="Proteomes" id="UP001482520">
    <property type="component" value="Unassembled WGS sequence"/>
</dbReference>
<dbReference type="EMBL" id="JBEGDP010000028">
    <property type="protein sequence ID" value="MEQ7849112.1"/>
    <property type="molecule type" value="Genomic_DNA"/>
</dbReference>
<dbReference type="InterPro" id="IPR002822">
    <property type="entry name" value="Ni_insertion"/>
</dbReference>
<comment type="function">
    <text evidence="2">Involved in the biosynthesis of a nickel-pincer cofactor ((SCS)Ni(II) pincer complex). Binds Ni(2+), and functions in nickel delivery to pyridinium-3,5-bisthiocarboxylic acid mononucleotide (P2TMN), to form the mature cofactor. Is thus probably required for the activation of nickel-pincer cofactor-dependent enzymes.</text>
</comment>
<evidence type="ECO:0000313" key="4">
    <source>
        <dbReference type="EMBL" id="MEQ7849112.1"/>
    </source>
</evidence>
<evidence type="ECO:0000256" key="1">
    <source>
        <dbReference type="ARBA" id="ARBA00022596"/>
    </source>
</evidence>
<dbReference type="PANTHER" id="PTHR36566">
    <property type="entry name" value="NICKEL INSERTION PROTEIN-RELATED"/>
    <property type="match status" value="1"/>
</dbReference>
<dbReference type="NCBIfam" id="TIGR00299">
    <property type="entry name" value="nickel pincer cofactor biosynthesis protein LarC"/>
    <property type="match status" value="1"/>
</dbReference>
<dbReference type="EC" id="4.99.1.12" evidence="2"/>
<comment type="caution">
    <text evidence="4">The sequence shown here is derived from an EMBL/GenBank/DDBJ whole genome shotgun (WGS) entry which is preliminary data.</text>
</comment>
<evidence type="ECO:0000313" key="5">
    <source>
        <dbReference type="Proteomes" id="UP001482520"/>
    </source>
</evidence>
<gene>
    <name evidence="2 4" type="primary">larC</name>
    <name evidence="4" type="ORF">V6R90_17685</name>
</gene>
<keyword evidence="2 4" id="KW-0456">Lyase</keyword>
<sequence length="452" mass="45130">MSDPDASSSDHPVRPAGRPGGVGEAGEPGEPGGAGQDGAAGASAWVDASSGASGDMLLGALLGAGVPLAVLQAAVDAVSPEPVRLEVEQVRRGGFAAVHCHVVVADSTTHRTWRDVRALLGAADLAPAVRDLALAVFARLAAAEGAVHGHPADEVHFHEVGALDAIADVVGVCAGVVHLGLHPGAHPGGLTVSPVAVGSGTVRSAHGVLPVPPPAVVELLRGAPSYAGPAGAPAQELCTPTGAALLTTLAAGWGPQPPLRVSAVGVGAGGRDPAGHANVLRLLLGDPVDVAARADGPGGAPGAGDTFTEVVLETNVDDLDPRVWPGVLDALLAAGAADAWLTPVLMKKGRPAHTLSVLVVPARVAAVRDVVLRETSAIGLREHPVTKHALPRTLAGVDLDGHRVAVKLSTLDGRVVTAQPEWDDVARAATALGLPARTVLARAAALARDLLD</sequence>
<evidence type="ECO:0000256" key="2">
    <source>
        <dbReference type="HAMAP-Rule" id="MF_01074"/>
    </source>
</evidence>
<dbReference type="Gene3D" id="3.30.70.1380">
    <property type="entry name" value="Transcriptional regulatory protein pf0864 domain like"/>
    <property type="match status" value="1"/>
</dbReference>
<reference evidence="4 5" key="1">
    <citation type="submission" date="2024-02" db="EMBL/GenBank/DDBJ databases">
        <title>Full genome sequence of Nocardioides kribbensis.</title>
        <authorList>
            <person name="Poletto B.L."/>
            <person name="Silva G."/>
            <person name="Galante D."/>
            <person name="Campos K.R."/>
            <person name="Santos M.B.N."/>
            <person name="Sacchi C.T."/>
        </authorList>
    </citation>
    <scope>NUCLEOTIDE SEQUENCE [LARGE SCALE GENOMIC DNA]</scope>
    <source>
        <strain evidence="4 5">O4R</strain>
    </source>
</reference>